<keyword evidence="5" id="KW-0808">Transferase</keyword>
<evidence type="ECO:0000256" key="12">
    <source>
        <dbReference type="SAM" id="Phobius"/>
    </source>
</evidence>
<dbReference type="Gene3D" id="6.10.340.10">
    <property type="match status" value="1"/>
</dbReference>
<dbReference type="Pfam" id="PF00512">
    <property type="entry name" value="HisKA"/>
    <property type="match status" value="1"/>
</dbReference>
<reference evidence="15" key="1">
    <citation type="submission" date="2021-05" db="EMBL/GenBank/DDBJ databases">
        <title>Whole genome sequence of Curtobacterium flaccumfaciens pv. flaccumfaciens strain CFBP 3417.</title>
        <authorList>
            <person name="Osdaghi E."/>
            <person name="Taghouti G."/>
            <person name="Portier P."/>
            <person name="Fazliarab A."/>
            <person name="Taghavi S.M."/>
            <person name="Briand M."/>
            <person name="Le-Saux M."/>
            <person name="Jacques M.-A."/>
        </authorList>
    </citation>
    <scope>NUCLEOTIDE SEQUENCE</scope>
    <source>
        <strain evidence="15">CFBP 3417</strain>
    </source>
</reference>
<evidence type="ECO:0000256" key="10">
    <source>
        <dbReference type="ARBA" id="ARBA00023136"/>
    </source>
</evidence>
<dbReference type="PANTHER" id="PTHR45436">
    <property type="entry name" value="SENSOR HISTIDINE KINASE YKOH"/>
    <property type="match status" value="1"/>
</dbReference>
<dbReference type="EC" id="2.7.13.3" evidence="3"/>
<dbReference type="AlphaFoldDB" id="A0A9Q2ZMQ7"/>
<dbReference type="Gene3D" id="3.30.565.10">
    <property type="entry name" value="Histidine kinase-like ATPase, C-terminal domain"/>
    <property type="match status" value="1"/>
</dbReference>
<dbReference type="InterPro" id="IPR050428">
    <property type="entry name" value="TCS_sensor_his_kinase"/>
</dbReference>
<gene>
    <name evidence="15" type="ORF">KK103_08385</name>
</gene>
<feature type="domain" description="HAMP" evidence="14">
    <location>
        <begin position="192"/>
        <end position="254"/>
    </location>
</feature>
<dbReference type="RefSeq" id="WP_214562923.1">
    <property type="nucleotide sequence ID" value="NZ_JAHEWX010000008.1"/>
</dbReference>
<feature type="compositionally biased region" description="Low complexity" evidence="11">
    <location>
        <begin position="59"/>
        <end position="68"/>
    </location>
</feature>
<evidence type="ECO:0000259" key="14">
    <source>
        <dbReference type="PROSITE" id="PS50885"/>
    </source>
</evidence>
<comment type="catalytic activity">
    <reaction evidence="1">
        <text>ATP + protein L-histidine = ADP + protein N-phospho-L-histidine.</text>
        <dbReference type="EC" id="2.7.13.3"/>
    </reaction>
</comment>
<evidence type="ECO:0000256" key="6">
    <source>
        <dbReference type="ARBA" id="ARBA00022692"/>
    </source>
</evidence>
<keyword evidence="10 12" id="KW-0472">Membrane</keyword>
<organism evidence="15 16">
    <name type="scientific">Curtobacterium flaccumfaciens pv. flaccumfaciens</name>
    <dbReference type="NCBI Taxonomy" id="138532"/>
    <lineage>
        <taxon>Bacteria</taxon>
        <taxon>Bacillati</taxon>
        <taxon>Actinomycetota</taxon>
        <taxon>Actinomycetes</taxon>
        <taxon>Micrococcales</taxon>
        <taxon>Microbacteriaceae</taxon>
        <taxon>Curtobacterium</taxon>
    </lineage>
</organism>
<feature type="region of interest" description="Disordered" evidence="11">
    <location>
        <begin position="42"/>
        <end position="81"/>
    </location>
</feature>
<evidence type="ECO:0000313" key="15">
    <source>
        <dbReference type="EMBL" id="MBT1541774.1"/>
    </source>
</evidence>
<dbReference type="PROSITE" id="PS50109">
    <property type="entry name" value="HIS_KIN"/>
    <property type="match status" value="1"/>
</dbReference>
<dbReference type="InterPro" id="IPR004358">
    <property type="entry name" value="Sig_transdc_His_kin-like_C"/>
</dbReference>
<dbReference type="CDD" id="cd00075">
    <property type="entry name" value="HATPase"/>
    <property type="match status" value="1"/>
</dbReference>
<dbReference type="FunFam" id="1.10.287.130:FF:000001">
    <property type="entry name" value="Two-component sensor histidine kinase"/>
    <property type="match status" value="1"/>
</dbReference>
<evidence type="ECO:0000256" key="4">
    <source>
        <dbReference type="ARBA" id="ARBA00022553"/>
    </source>
</evidence>
<feature type="transmembrane region" description="Helical" evidence="12">
    <location>
        <begin position="168"/>
        <end position="191"/>
    </location>
</feature>
<evidence type="ECO:0000256" key="1">
    <source>
        <dbReference type="ARBA" id="ARBA00000085"/>
    </source>
</evidence>
<comment type="subcellular location">
    <subcellularLocation>
        <location evidence="2">Cell membrane</location>
    </subcellularLocation>
</comment>
<dbReference type="Gene3D" id="1.10.287.130">
    <property type="match status" value="1"/>
</dbReference>
<dbReference type="SUPFAM" id="SSF55874">
    <property type="entry name" value="ATPase domain of HSP90 chaperone/DNA topoisomerase II/histidine kinase"/>
    <property type="match status" value="1"/>
</dbReference>
<dbReference type="Pfam" id="PF02518">
    <property type="entry name" value="HATPase_c"/>
    <property type="match status" value="1"/>
</dbReference>
<dbReference type="InterPro" id="IPR036097">
    <property type="entry name" value="HisK_dim/P_sf"/>
</dbReference>
<name>A0A9Q2ZMQ7_9MICO</name>
<dbReference type="GO" id="GO:0005886">
    <property type="term" value="C:plasma membrane"/>
    <property type="evidence" value="ECO:0007669"/>
    <property type="project" value="UniProtKB-SubCell"/>
</dbReference>
<proteinExistence type="predicted"/>
<dbReference type="InterPro" id="IPR036890">
    <property type="entry name" value="HATPase_C_sf"/>
</dbReference>
<evidence type="ECO:0000256" key="7">
    <source>
        <dbReference type="ARBA" id="ARBA00022777"/>
    </source>
</evidence>
<evidence type="ECO:0000256" key="9">
    <source>
        <dbReference type="ARBA" id="ARBA00023012"/>
    </source>
</evidence>
<dbReference type="SMART" id="SM00304">
    <property type="entry name" value="HAMP"/>
    <property type="match status" value="1"/>
</dbReference>
<dbReference type="InterPro" id="IPR005467">
    <property type="entry name" value="His_kinase_dom"/>
</dbReference>
<dbReference type="PANTHER" id="PTHR45436:SF5">
    <property type="entry name" value="SENSOR HISTIDINE KINASE TRCS"/>
    <property type="match status" value="1"/>
</dbReference>
<accession>A0A9Q2ZMQ7</accession>
<keyword evidence="6 12" id="KW-0812">Transmembrane</keyword>
<dbReference type="InterPro" id="IPR003661">
    <property type="entry name" value="HisK_dim/P_dom"/>
</dbReference>
<keyword evidence="8 12" id="KW-1133">Transmembrane helix</keyword>
<dbReference type="GO" id="GO:0000155">
    <property type="term" value="F:phosphorelay sensor kinase activity"/>
    <property type="evidence" value="ECO:0007669"/>
    <property type="project" value="InterPro"/>
</dbReference>
<evidence type="ECO:0000256" key="5">
    <source>
        <dbReference type="ARBA" id="ARBA00022679"/>
    </source>
</evidence>
<dbReference type="Proteomes" id="UP000709437">
    <property type="component" value="Unassembled WGS sequence"/>
</dbReference>
<dbReference type="SUPFAM" id="SSF47384">
    <property type="entry name" value="Homodimeric domain of signal transducing histidine kinase"/>
    <property type="match status" value="1"/>
</dbReference>
<evidence type="ECO:0000256" key="8">
    <source>
        <dbReference type="ARBA" id="ARBA00022989"/>
    </source>
</evidence>
<keyword evidence="9" id="KW-0902">Two-component regulatory system</keyword>
<protein>
    <recommendedName>
        <fullName evidence="3">histidine kinase</fullName>
        <ecNumber evidence="3">2.7.13.3</ecNumber>
    </recommendedName>
</protein>
<dbReference type="InterPro" id="IPR003594">
    <property type="entry name" value="HATPase_dom"/>
</dbReference>
<keyword evidence="7 15" id="KW-0418">Kinase</keyword>
<dbReference type="CDD" id="cd00082">
    <property type="entry name" value="HisKA"/>
    <property type="match status" value="1"/>
</dbReference>
<comment type="caution">
    <text evidence="15">The sequence shown here is derived from an EMBL/GenBank/DDBJ whole genome shotgun (WGS) entry which is preliminary data.</text>
</comment>
<dbReference type="PRINTS" id="PR00344">
    <property type="entry name" value="BCTRLSENSOR"/>
</dbReference>
<evidence type="ECO:0000256" key="3">
    <source>
        <dbReference type="ARBA" id="ARBA00012438"/>
    </source>
</evidence>
<dbReference type="EMBL" id="JAHEWX010000008">
    <property type="protein sequence ID" value="MBT1541774.1"/>
    <property type="molecule type" value="Genomic_DNA"/>
</dbReference>
<keyword evidence="4" id="KW-0597">Phosphoprotein</keyword>
<sequence length="526" mass="53916">MAAVALLFVATNVVVGAVTVVAFRGYLVDRLDAELSTAANRTVGGRDGADAPTGPPPGSSSSSSSSSSDRPDPDNAFIGAPGQSAGTVVAIVRDGTVVLGGYTDSDGGQHGLASAQRKTLTAVDIGADPATIDLGPLGAYRVQAVGHDGDVFVTALPLGDLNAAIARLLLVIGIVTVLGLVVAAWALALLVRRSLRPLERVASVASDVTALDLERGDTDIPVRVADADLTANREVGQVGTALNRLLGHVARALTVRRDAEAGMRTFVADASHELRTPIATVRAYAELTAGSSDLDAIHRNVDRIGQEALRMGELVDELLLLARLDASALGTAPPIVPEPVDLTSLVVEATMDARATAPEHRWTLQVVDDHPLVVPGDTARLRRVVTNLLANARTHTPVGTTVVVSLQALDGVDEGHGAGGSVARFVVANDGPPIPTETLPTLFDRFTRGEASRTRSPGQGTSGLGLAIVRAVVLAHGGSVRVSSEPGRTAFTVDLPAAAVGVGVGTGTGMGMGSHTGRRTSDEEAP</sequence>
<dbReference type="PROSITE" id="PS50885">
    <property type="entry name" value="HAMP"/>
    <property type="match status" value="1"/>
</dbReference>
<feature type="region of interest" description="Disordered" evidence="11">
    <location>
        <begin position="506"/>
        <end position="526"/>
    </location>
</feature>
<evidence type="ECO:0000256" key="11">
    <source>
        <dbReference type="SAM" id="MobiDB-lite"/>
    </source>
</evidence>
<dbReference type="SMART" id="SM00388">
    <property type="entry name" value="HisKA"/>
    <property type="match status" value="1"/>
</dbReference>
<feature type="domain" description="Histidine kinase" evidence="13">
    <location>
        <begin position="269"/>
        <end position="499"/>
    </location>
</feature>
<evidence type="ECO:0000256" key="2">
    <source>
        <dbReference type="ARBA" id="ARBA00004236"/>
    </source>
</evidence>
<dbReference type="SMART" id="SM00387">
    <property type="entry name" value="HATPase_c"/>
    <property type="match status" value="1"/>
</dbReference>
<evidence type="ECO:0000313" key="16">
    <source>
        <dbReference type="Proteomes" id="UP000709437"/>
    </source>
</evidence>
<dbReference type="InterPro" id="IPR003660">
    <property type="entry name" value="HAMP_dom"/>
</dbReference>
<evidence type="ECO:0000259" key="13">
    <source>
        <dbReference type="PROSITE" id="PS50109"/>
    </source>
</evidence>